<dbReference type="AlphaFoldDB" id="A0AAV4T0Z1"/>
<reference evidence="1 2" key="1">
    <citation type="submission" date="2021-06" db="EMBL/GenBank/DDBJ databases">
        <title>Caerostris extrusa draft genome.</title>
        <authorList>
            <person name="Kono N."/>
            <person name="Arakawa K."/>
        </authorList>
    </citation>
    <scope>NUCLEOTIDE SEQUENCE [LARGE SCALE GENOMIC DNA]</scope>
</reference>
<organism evidence="1 2">
    <name type="scientific">Caerostris extrusa</name>
    <name type="common">Bark spider</name>
    <name type="synonym">Caerostris bankana</name>
    <dbReference type="NCBI Taxonomy" id="172846"/>
    <lineage>
        <taxon>Eukaryota</taxon>
        <taxon>Metazoa</taxon>
        <taxon>Ecdysozoa</taxon>
        <taxon>Arthropoda</taxon>
        <taxon>Chelicerata</taxon>
        <taxon>Arachnida</taxon>
        <taxon>Araneae</taxon>
        <taxon>Araneomorphae</taxon>
        <taxon>Entelegynae</taxon>
        <taxon>Araneoidea</taxon>
        <taxon>Araneidae</taxon>
        <taxon>Caerostris</taxon>
    </lineage>
</organism>
<evidence type="ECO:0000313" key="2">
    <source>
        <dbReference type="Proteomes" id="UP001054945"/>
    </source>
</evidence>
<sequence>MRSGKDKITIWKQTTTQVPKIVFKTRRGNGSDPQLNESFSPKGLLFLMIPVLVIYRPGLLRNQCLAIPNLISEDCICGGGMCSFCFFTSACKVIYFANSRATRERKLSGIN</sequence>
<gene>
    <name evidence="1" type="ORF">CEXT_672981</name>
</gene>
<dbReference type="EMBL" id="BPLR01010499">
    <property type="protein sequence ID" value="GIY39724.1"/>
    <property type="molecule type" value="Genomic_DNA"/>
</dbReference>
<accession>A0AAV4T0Z1</accession>
<comment type="caution">
    <text evidence="1">The sequence shown here is derived from an EMBL/GenBank/DDBJ whole genome shotgun (WGS) entry which is preliminary data.</text>
</comment>
<keyword evidence="2" id="KW-1185">Reference proteome</keyword>
<dbReference type="Proteomes" id="UP001054945">
    <property type="component" value="Unassembled WGS sequence"/>
</dbReference>
<protein>
    <submittedName>
        <fullName evidence="1">Uncharacterized protein</fullName>
    </submittedName>
</protein>
<evidence type="ECO:0000313" key="1">
    <source>
        <dbReference type="EMBL" id="GIY39724.1"/>
    </source>
</evidence>
<proteinExistence type="predicted"/>
<name>A0AAV4T0Z1_CAEEX</name>